<comment type="subunit">
    <text evidence="3">Component of a cohesin-like complex composed of ScpA, ScpB and the Smc homodimer, in which ScpA and ScpB bind to the head domain of Smc. The presence of the three proteins is required for the association of the complex with DNA.</text>
</comment>
<dbReference type="Gene3D" id="6.10.250.2410">
    <property type="match status" value="1"/>
</dbReference>
<dbReference type="GO" id="GO:0005737">
    <property type="term" value="C:cytoplasm"/>
    <property type="evidence" value="ECO:0007669"/>
    <property type="project" value="UniProtKB-SubCell"/>
</dbReference>
<dbReference type="GO" id="GO:0006260">
    <property type="term" value="P:DNA replication"/>
    <property type="evidence" value="ECO:0007669"/>
    <property type="project" value="UniProtKB-UniRule"/>
</dbReference>
<keyword evidence="3" id="KW-0132">Cell division</keyword>
<dbReference type="EMBL" id="FMJE01000003">
    <property type="protein sequence ID" value="SCM80337.1"/>
    <property type="molecule type" value="Genomic_DNA"/>
</dbReference>
<gene>
    <name evidence="3 4" type="primary">scpA</name>
    <name evidence="4" type="ORF">KL86SPO_30515</name>
</gene>
<evidence type="ECO:0000256" key="1">
    <source>
        <dbReference type="ARBA" id="ARBA00022829"/>
    </source>
</evidence>
<proteinExistence type="inferred from homology"/>
<evidence type="ECO:0000256" key="3">
    <source>
        <dbReference type="HAMAP-Rule" id="MF_01805"/>
    </source>
</evidence>
<protein>
    <recommendedName>
        <fullName evidence="2 3">Segregation and condensation protein A</fullName>
    </recommendedName>
</protein>
<dbReference type="RefSeq" id="WP_188396653.1">
    <property type="nucleotide sequence ID" value="NZ_LT608335.1"/>
</dbReference>
<dbReference type="HAMAP" id="MF_01805">
    <property type="entry name" value="ScpA"/>
    <property type="match status" value="1"/>
</dbReference>
<dbReference type="PANTHER" id="PTHR33969">
    <property type="entry name" value="SEGREGATION AND CONDENSATION PROTEIN A"/>
    <property type="match status" value="1"/>
</dbReference>
<dbReference type="GO" id="GO:0007059">
    <property type="term" value="P:chromosome segregation"/>
    <property type="evidence" value="ECO:0007669"/>
    <property type="project" value="UniProtKB-UniRule"/>
</dbReference>
<dbReference type="InterPro" id="IPR003768">
    <property type="entry name" value="ScpA"/>
</dbReference>
<dbReference type="AlphaFoldDB" id="A0A212LS63"/>
<name>A0A212LS63_9FIRM</name>
<keyword evidence="3" id="KW-0131">Cell cycle</keyword>
<reference evidence="4" key="1">
    <citation type="submission" date="2016-08" db="EMBL/GenBank/DDBJ databases">
        <authorList>
            <person name="Seilhamer J.J."/>
        </authorList>
    </citation>
    <scope>NUCLEOTIDE SEQUENCE</scope>
    <source>
        <strain evidence="4">86</strain>
    </source>
</reference>
<dbReference type="InterPro" id="IPR023093">
    <property type="entry name" value="ScpA-like_C"/>
</dbReference>
<organism evidence="4">
    <name type="scientific">uncultured Sporomusa sp</name>
    <dbReference type="NCBI Taxonomy" id="307249"/>
    <lineage>
        <taxon>Bacteria</taxon>
        <taxon>Bacillati</taxon>
        <taxon>Bacillota</taxon>
        <taxon>Negativicutes</taxon>
        <taxon>Selenomonadales</taxon>
        <taxon>Sporomusaceae</taxon>
        <taxon>Sporomusa</taxon>
        <taxon>environmental samples</taxon>
    </lineage>
</organism>
<comment type="similarity">
    <text evidence="3">Belongs to the ScpA family.</text>
</comment>
<dbReference type="Pfam" id="PF02616">
    <property type="entry name" value="SMC_ScpA"/>
    <property type="match status" value="1"/>
</dbReference>
<dbReference type="Gene3D" id="1.10.10.580">
    <property type="entry name" value="Structural maintenance of chromosome 1. Chain E"/>
    <property type="match status" value="1"/>
</dbReference>
<comment type="subcellular location">
    <subcellularLocation>
        <location evidence="3">Cytoplasm</location>
    </subcellularLocation>
    <text evidence="3">Associated with two foci at the outer edges of the nucleoid region in young cells, and at four foci within both cell halves in older cells.</text>
</comment>
<dbReference type="GO" id="GO:0051301">
    <property type="term" value="P:cell division"/>
    <property type="evidence" value="ECO:0007669"/>
    <property type="project" value="UniProtKB-KW"/>
</dbReference>
<keyword evidence="3" id="KW-0963">Cytoplasm</keyword>
<keyword evidence="1 3" id="KW-0159">Chromosome partition</keyword>
<evidence type="ECO:0000256" key="2">
    <source>
        <dbReference type="ARBA" id="ARBA00044777"/>
    </source>
</evidence>
<comment type="function">
    <text evidence="3">Participates in chromosomal partition during cell division. May act via the formation of a condensin-like complex containing Smc and ScpB that pull DNA away from mid-cell into both cell halves.</text>
</comment>
<accession>A0A212LS63</accession>
<sequence>MSGYTIKLEAFEGPLALLMHLIEKSQIDIYNIPIAEITEQYLYYLKAMEEFDIEVASEFLVMAATLLQIKSRMLLPRPVIAEAADELIDPRQELVDRLIEYRKYKQVAQFLNQLGSERDKYFIRSPQEFAKQFPLPEGLSLDDLLKAFAALWESVIPDFAVIAPEEISVKDKMHDIMTLLRSNNGKLEFHKLMIRTGSRSEFIAAFLALLELIRLKQIMIHQEKQFAPICLSLKE</sequence>
<dbReference type="PANTHER" id="PTHR33969:SF2">
    <property type="entry name" value="SEGREGATION AND CONDENSATION PROTEIN A"/>
    <property type="match status" value="1"/>
</dbReference>
<evidence type="ECO:0000313" key="4">
    <source>
        <dbReference type="EMBL" id="SCM80337.1"/>
    </source>
</evidence>